<evidence type="ECO:0000256" key="9">
    <source>
        <dbReference type="SAM" id="Phobius"/>
    </source>
</evidence>
<feature type="transmembrane region" description="Helical" evidence="9">
    <location>
        <begin position="297"/>
        <end position="319"/>
    </location>
</feature>
<dbReference type="GO" id="GO:0016020">
    <property type="term" value="C:membrane"/>
    <property type="evidence" value="ECO:0007669"/>
    <property type="project" value="UniProtKB-SubCell"/>
</dbReference>
<feature type="transmembrane region" description="Helical" evidence="9">
    <location>
        <begin position="35"/>
        <end position="54"/>
    </location>
</feature>
<dbReference type="PANTHER" id="PTHR31595:SF57">
    <property type="entry name" value="OS04G0481900 PROTEIN"/>
    <property type="match status" value="1"/>
</dbReference>
<proteinExistence type="inferred from homology"/>
<organism evidence="11 12">
    <name type="scientific">Aquilegia coerulea</name>
    <name type="common">Rocky mountain columbine</name>
    <dbReference type="NCBI Taxonomy" id="218851"/>
    <lineage>
        <taxon>Eukaryota</taxon>
        <taxon>Viridiplantae</taxon>
        <taxon>Streptophyta</taxon>
        <taxon>Embryophyta</taxon>
        <taxon>Tracheophyta</taxon>
        <taxon>Spermatophyta</taxon>
        <taxon>Magnoliopsida</taxon>
        <taxon>Ranunculales</taxon>
        <taxon>Ranunculaceae</taxon>
        <taxon>Thalictroideae</taxon>
        <taxon>Aquilegia</taxon>
    </lineage>
</organism>
<keyword evidence="4" id="KW-0808">Transferase</keyword>
<accession>A0A2G5CM65</accession>
<sequence length="350" mass="40249">MEGKNENHSVTKVWFTVFGSLTFCYFNVRKIPQRLIRFFSILPIIFLFTILPLYHTAMHAILITSFFLTWLGSFKLLLFVFNQGPLSSDPSISLLHFISIACLPINSKNKKHHTSQQIAKKSLESTWKYVLKFLLLLLAIRIYDYKEFIHPNIVSALHSCNMYLAAEIVLAIFAAPAQALFGIETEPQFNDPYLSTSLQNFWGKRWNLIVTNVLRPTVFIPVRNSFIRILGKRRATLVGVMATFIVSGLMHELIYFYGTHVRPTWEVTWCFILHGLCTAIEIVVKEACGDRLRLNPVISRVITIAFLLLTNRLFFTQALRHGVVSKMVKEYSVLFNFMKGAVAMAIENFR</sequence>
<dbReference type="InterPro" id="IPR044851">
    <property type="entry name" value="Wax_synthase"/>
</dbReference>
<gene>
    <name evidence="11" type="ORF">AQUCO_04500138v1</name>
</gene>
<dbReference type="EMBL" id="KZ305062">
    <property type="protein sequence ID" value="PIA32328.1"/>
    <property type="molecule type" value="Genomic_DNA"/>
</dbReference>
<evidence type="ECO:0000313" key="12">
    <source>
        <dbReference type="Proteomes" id="UP000230069"/>
    </source>
</evidence>
<feature type="transmembrane region" description="Helical" evidence="9">
    <location>
        <begin position="235"/>
        <end position="258"/>
    </location>
</feature>
<dbReference type="Pfam" id="PF13813">
    <property type="entry name" value="MBOAT_2"/>
    <property type="match status" value="1"/>
</dbReference>
<comment type="similarity">
    <text evidence="3">Belongs to the wax synthase family.</text>
</comment>
<dbReference type="GO" id="GO:0008374">
    <property type="term" value="F:O-acyltransferase activity"/>
    <property type="evidence" value="ECO:0007669"/>
    <property type="project" value="InterPro"/>
</dbReference>
<keyword evidence="7 9" id="KW-0472">Membrane</keyword>
<feature type="transmembrane region" description="Helical" evidence="9">
    <location>
        <begin position="264"/>
        <end position="285"/>
    </location>
</feature>
<comment type="subcellular location">
    <subcellularLocation>
        <location evidence="1">Membrane</location>
        <topology evidence="1">Multi-pass membrane protein</topology>
    </subcellularLocation>
</comment>
<evidence type="ECO:0000256" key="8">
    <source>
        <dbReference type="ARBA" id="ARBA00023315"/>
    </source>
</evidence>
<feature type="transmembrane region" description="Helical" evidence="9">
    <location>
        <begin position="12"/>
        <end position="28"/>
    </location>
</feature>
<evidence type="ECO:0000256" key="2">
    <source>
        <dbReference type="ARBA" id="ARBA00005179"/>
    </source>
</evidence>
<evidence type="ECO:0000313" key="11">
    <source>
        <dbReference type="EMBL" id="PIA32328.1"/>
    </source>
</evidence>
<dbReference type="AlphaFoldDB" id="A0A2G5CM65"/>
<evidence type="ECO:0000256" key="5">
    <source>
        <dbReference type="ARBA" id="ARBA00022692"/>
    </source>
</evidence>
<dbReference type="InterPro" id="IPR017088">
    <property type="entry name" value="Wax_synthase_Magnoliopsida"/>
</dbReference>
<evidence type="ECO:0000256" key="6">
    <source>
        <dbReference type="ARBA" id="ARBA00022989"/>
    </source>
</evidence>
<keyword evidence="12" id="KW-1185">Reference proteome</keyword>
<keyword evidence="8" id="KW-0012">Acyltransferase</keyword>
<dbReference type="OrthoDB" id="1077582at2759"/>
<keyword evidence="5 9" id="KW-0812">Transmembrane</keyword>
<evidence type="ECO:0000256" key="7">
    <source>
        <dbReference type="ARBA" id="ARBA00023136"/>
    </source>
</evidence>
<dbReference type="Proteomes" id="UP000230069">
    <property type="component" value="Unassembled WGS sequence"/>
</dbReference>
<name>A0A2G5CM65_AQUCA</name>
<comment type="pathway">
    <text evidence="2">Secondary metabolite biosynthesis.</text>
</comment>
<reference evidence="11 12" key="1">
    <citation type="submission" date="2017-09" db="EMBL/GenBank/DDBJ databases">
        <title>WGS assembly of Aquilegia coerulea Goldsmith.</title>
        <authorList>
            <person name="Hodges S."/>
            <person name="Kramer E."/>
            <person name="Nordborg M."/>
            <person name="Tomkins J."/>
            <person name="Borevitz J."/>
            <person name="Derieg N."/>
            <person name="Yan J."/>
            <person name="Mihaltcheva S."/>
            <person name="Hayes R.D."/>
            <person name="Rokhsar D."/>
        </authorList>
    </citation>
    <scope>NUCLEOTIDE SEQUENCE [LARGE SCALE GENOMIC DNA]</scope>
    <source>
        <strain evidence="12">cv. Goldsmith</strain>
    </source>
</reference>
<feature type="transmembrane region" description="Helical" evidence="9">
    <location>
        <begin position="60"/>
        <end position="81"/>
    </location>
</feature>
<keyword evidence="6 9" id="KW-1133">Transmembrane helix</keyword>
<protein>
    <recommendedName>
        <fullName evidence="10">Wax synthase domain-containing protein</fullName>
    </recommendedName>
</protein>
<evidence type="ECO:0000259" key="10">
    <source>
        <dbReference type="Pfam" id="PF13813"/>
    </source>
</evidence>
<dbReference type="PANTHER" id="PTHR31595">
    <property type="entry name" value="LONG-CHAIN-ALCOHOL O-FATTY-ACYLTRANSFERASE 3-RELATED"/>
    <property type="match status" value="1"/>
</dbReference>
<dbReference type="STRING" id="218851.A0A2G5CM65"/>
<dbReference type="InterPro" id="IPR032805">
    <property type="entry name" value="Wax_synthase_dom"/>
</dbReference>
<dbReference type="GO" id="GO:0006629">
    <property type="term" value="P:lipid metabolic process"/>
    <property type="evidence" value="ECO:0007669"/>
    <property type="project" value="InterPro"/>
</dbReference>
<feature type="domain" description="Wax synthase" evidence="10">
    <location>
        <begin position="186"/>
        <end position="273"/>
    </location>
</feature>
<evidence type="ECO:0000256" key="4">
    <source>
        <dbReference type="ARBA" id="ARBA00022679"/>
    </source>
</evidence>
<dbReference type="InParanoid" id="A0A2G5CM65"/>
<evidence type="ECO:0000256" key="1">
    <source>
        <dbReference type="ARBA" id="ARBA00004141"/>
    </source>
</evidence>
<dbReference type="PIRSF" id="PIRSF037006">
    <property type="entry name" value="Wax_synthase"/>
    <property type="match status" value="1"/>
</dbReference>
<evidence type="ECO:0000256" key="3">
    <source>
        <dbReference type="ARBA" id="ARBA00007282"/>
    </source>
</evidence>